<gene>
    <name evidence="2" type="ORF">A6302_03906</name>
</gene>
<dbReference type="AlphaFoldDB" id="A0A1E3GY09"/>
<accession>A0A1E3GY09</accession>
<comment type="caution">
    <text evidence="2">The sequence shown here is derived from an EMBL/GenBank/DDBJ whole genome shotgun (WGS) entry which is preliminary data.</text>
</comment>
<proteinExistence type="predicted"/>
<organism evidence="2 3">
    <name type="scientific">Methylobrevis pamukkalensis</name>
    <dbReference type="NCBI Taxonomy" id="1439726"/>
    <lineage>
        <taxon>Bacteria</taxon>
        <taxon>Pseudomonadati</taxon>
        <taxon>Pseudomonadota</taxon>
        <taxon>Alphaproteobacteria</taxon>
        <taxon>Hyphomicrobiales</taxon>
        <taxon>Pleomorphomonadaceae</taxon>
        <taxon>Methylobrevis</taxon>
    </lineage>
</organism>
<evidence type="ECO:0000313" key="3">
    <source>
        <dbReference type="Proteomes" id="UP000094622"/>
    </source>
</evidence>
<evidence type="ECO:0000313" key="2">
    <source>
        <dbReference type="EMBL" id="ODN68805.1"/>
    </source>
</evidence>
<feature type="compositionally biased region" description="Basic residues" evidence="1">
    <location>
        <begin position="249"/>
        <end position="262"/>
    </location>
</feature>
<evidence type="ECO:0000256" key="1">
    <source>
        <dbReference type="SAM" id="MobiDB-lite"/>
    </source>
</evidence>
<reference evidence="2 3" key="1">
    <citation type="submission" date="2016-07" db="EMBL/GenBank/DDBJ databases">
        <title>Draft Genome Sequence of Methylobrevis pamukkalensis PK2.</title>
        <authorList>
            <person name="Vasilenko O.V."/>
            <person name="Doronina N.V."/>
            <person name="Shmareva M.N."/>
            <person name="Tarlachkov S.V."/>
            <person name="Mustakhimov I."/>
            <person name="Trotsenko Y.A."/>
        </authorList>
    </citation>
    <scope>NUCLEOTIDE SEQUENCE [LARGE SCALE GENOMIC DNA]</scope>
    <source>
        <strain evidence="2 3">PK2</strain>
    </source>
</reference>
<dbReference type="EMBL" id="MCRJ01000132">
    <property type="protein sequence ID" value="ODN68805.1"/>
    <property type="molecule type" value="Genomic_DNA"/>
</dbReference>
<dbReference type="Proteomes" id="UP000094622">
    <property type="component" value="Unassembled WGS sequence"/>
</dbReference>
<sequence length="310" mass="33578">MLDTLKDTCRHLRLVALRRAVDHPDVGATGAQVGPHLLETLPVEEARHGDEADDALLIAVGPTGGVAPAGAKHLEARPAPEVDVEILQMLGMGADMPLGRGPPPFHRRRSAIRAMLDPAAKAVRLFLVGRVADHDSDLLVALDRIGRAPRLRHRLHHRRDVFFLGEGIAERVGDEQLRHGKIAEGAGVLHQFGIFGEQAKLGHREGPELQLEADQALGCTLQRAGYAARPEIVARRLRDLAQHAEKKGAGAHRRVGNGHVRRREPGGPSEQRPAQGVVHQPHHGGHDLRRRVVGAGLLAQPVVVDSRKCS</sequence>
<keyword evidence="3" id="KW-1185">Reference proteome</keyword>
<feature type="region of interest" description="Disordered" evidence="1">
    <location>
        <begin position="244"/>
        <end position="286"/>
    </location>
</feature>
<name>A0A1E3GY09_9HYPH</name>
<protein>
    <submittedName>
        <fullName evidence="2">Uncharacterized protein</fullName>
    </submittedName>
</protein>